<evidence type="ECO:0000313" key="3">
    <source>
        <dbReference type="Proteomes" id="UP000272942"/>
    </source>
</evidence>
<feature type="transmembrane region" description="Helical" evidence="1">
    <location>
        <begin position="78"/>
        <end position="100"/>
    </location>
</feature>
<proteinExistence type="predicted"/>
<dbReference type="WBParaSite" id="ECPE_0000452901-mRNA-1">
    <property type="protein sequence ID" value="ECPE_0000452901-mRNA-1"/>
    <property type="gene ID" value="ECPE_0000452901"/>
</dbReference>
<reference evidence="4" key="1">
    <citation type="submission" date="2016-06" db="UniProtKB">
        <authorList>
            <consortium name="WormBaseParasite"/>
        </authorList>
    </citation>
    <scope>IDENTIFICATION</scope>
</reference>
<keyword evidence="1" id="KW-0812">Transmembrane</keyword>
<sequence>MLLSDSTVTIVETTLRYGFPMLTLTMLNGMATWKLYELGIIRFRKSESKLESQNNISYRAESNERSKQPILITAEMRLFVSTVILVVEMTTMEVFAVTLISLDLRGVINYSINSIIRVYYYIIISVFGSLNPCLEIFTLSALRETMQKHCKAWISLCSKPKTSRTTETE</sequence>
<accession>A0A183AC32</accession>
<dbReference type="AlphaFoldDB" id="A0A183AC32"/>
<protein>
    <submittedName>
        <fullName evidence="4">G_PROTEIN_RECEP_F1_2 domain-containing protein</fullName>
    </submittedName>
</protein>
<evidence type="ECO:0000313" key="4">
    <source>
        <dbReference type="WBParaSite" id="ECPE_0000452901-mRNA-1"/>
    </source>
</evidence>
<keyword evidence="3" id="KW-1185">Reference proteome</keyword>
<keyword evidence="1" id="KW-1133">Transmembrane helix</keyword>
<name>A0A183AC32_9TREM</name>
<dbReference type="Gene3D" id="1.20.1070.10">
    <property type="entry name" value="Rhodopsin 7-helix transmembrane proteins"/>
    <property type="match status" value="1"/>
</dbReference>
<gene>
    <name evidence="2" type="ORF">ECPE_LOCUS4517</name>
</gene>
<dbReference type="EMBL" id="UZAN01041385">
    <property type="protein sequence ID" value="VDP72855.1"/>
    <property type="molecule type" value="Genomic_DNA"/>
</dbReference>
<dbReference type="Proteomes" id="UP000272942">
    <property type="component" value="Unassembled WGS sequence"/>
</dbReference>
<evidence type="ECO:0000313" key="2">
    <source>
        <dbReference type="EMBL" id="VDP72855.1"/>
    </source>
</evidence>
<organism evidence="4">
    <name type="scientific">Echinostoma caproni</name>
    <dbReference type="NCBI Taxonomy" id="27848"/>
    <lineage>
        <taxon>Eukaryota</taxon>
        <taxon>Metazoa</taxon>
        <taxon>Spiralia</taxon>
        <taxon>Lophotrochozoa</taxon>
        <taxon>Platyhelminthes</taxon>
        <taxon>Trematoda</taxon>
        <taxon>Digenea</taxon>
        <taxon>Plagiorchiida</taxon>
        <taxon>Echinostomata</taxon>
        <taxon>Echinostomatoidea</taxon>
        <taxon>Echinostomatidae</taxon>
        <taxon>Echinostoma</taxon>
    </lineage>
</organism>
<evidence type="ECO:0000256" key="1">
    <source>
        <dbReference type="SAM" id="Phobius"/>
    </source>
</evidence>
<feature type="transmembrane region" description="Helical" evidence="1">
    <location>
        <begin position="120"/>
        <end position="142"/>
    </location>
</feature>
<keyword evidence="1" id="KW-0472">Membrane</keyword>
<reference evidence="2 3" key="2">
    <citation type="submission" date="2018-11" db="EMBL/GenBank/DDBJ databases">
        <authorList>
            <consortium name="Pathogen Informatics"/>
        </authorList>
    </citation>
    <scope>NUCLEOTIDE SEQUENCE [LARGE SCALE GENOMIC DNA]</scope>
    <source>
        <strain evidence="2 3">Egypt</strain>
    </source>
</reference>